<dbReference type="Pfam" id="PF03358">
    <property type="entry name" value="FMN_red"/>
    <property type="match status" value="1"/>
</dbReference>
<evidence type="ECO:0000259" key="1">
    <source>
        <dbReference type="Pfam" id="PF03358"/>
    </source>
</evidence>
<dbReference type="SUPFAM" id="SSF52218">
    <property type="entry name" value="Flavoproteins"/>
    <property type="match status" value="1"/>
</dbReference>
<evidence type="ECO:0000313" key="2">
    <source>
        <dbReference type="EMBL" id="MCZ4242893.1"/>
    </source>
</evidence>
<keyword evidence="3" id="KW-1185">Reference proteome</keyword>
<dbReference type="InterPro" id="IPR029039">
    <property type="entry name" value="Flavoprotein-like_sf"/>
</dbReference>
<comment type="caution">
    <text evidence="2">The sequence shown here is derived from an EMBL/GenBank/DDBJ whole genome shotgun (WGS) entry which is preliminary data.</text>
</comment>
<accession>A0ABT4L4Q9</accession>
<organism evidence="2 3">
    <name type="scientific">Pedobacter punctiformis</name>
    <dbReference type="NCBI Taxonomy" id="3004097"/>
    <lineage>
        <taxon>Bacteria</taxon>
        <taxon>Pseudomonadati</taxon>
        <taxon>Bacteroidota</taxon>
        <taxon>Sphingobacteriia</taxon>
        <taxon>Sphingobacteriales</taxon>
        <taxon>Sphingobacteriaceae</taxon>
        <taxon>Pedobacter</taxon>
    </lineage>
</organism>
<evidence type="ECO:0000313" key="3">
    <source>
        <dbReference type="Proteomes" id="UP001144347"/>
    </source>
</evidence>
<protein>
    <submittedName>
        <fullName evidence="2">NAD(P)H-dependent oxidoreductase</fullName>
    </submittedName>
</protein>
<dbReference type="EMBL" id="JAPWGM010000001">
    <property type="protein sequence ID" value="MCZ4242893.1"/>
    <property type="molecule type" value="Genomic_DNA"/>
</dbReference>
<proteinExistence type="predicted"/>
<dbReference type="PANTHER" id="PTHR30543:SF21">
    <property type="entry name" value="NAD(P)H-DEPENDENT FMN REDUCTASE LOT6"/>
    <property type="match status" value="1"/>
</dbReference>
<dbReference type="Proteomes" id="UP001144347">
    <property type="component" value="Unassembled WGS sequence"/>
</dbReference>
<dbReference type="InterPro" id="IPR050712">
    <property type="entry name" value="NAD(P)H-dep_reductase"/>
</dbReference>
<feature type="domain" description="NADPH-dependent FMN reductase-like" evidence="1">
    <location>
        <begin position="3"/>
        <end position="134"/>
    </location>
</feature>
<dbReference type="RefSeq" id="WP_269425976.1">
    <property type="nucleotide sequence ID" value="NZ_JAPWGM010000001.1"/>
</dbReference>
<sequence length="181" mass="20039">MKNIFAICGSTKASSTNQLYIKAIGRLLPTDFNLEVLPSIADIPHFNPDLDIDPLPESVIRFRNKIERADGILICTPEYAMGLPGSLKNVLDWTVSSASISKKPVLSVIASSQGEKAFQSLIDILTVIEAEVFPLLISFAKTKINDQFNITDKHTLESLHTQITDFVEAVNRLRAKNNLFP</sequence>
<name>A0ABT4L4Q9_9SPHI</name>
<dbReference type="InterPro" id="IPR005025">
    <property type="entry name" value="FMN_Rdtase-like_dom"/>
</dbReference>
<gene>
    <name evidence="2" type="ORF">O0955_02670</name>
</gene>
<dbReference type="Gene3D" id="3.40.50.360">
    <property type="match status" value="1"/>
</dbReference>
<reference evidence="2" key="1">
    <citation type="submission" date="2022-12" db="EMBL/GenBank/DDBJ databases">
        <title>Genome sequence of HCMS5-2.</title>
        <authorList>
            <person name="Woo H."/>
        </authorList>
    </citation>
    <scope>NUCLEOTIDE SEQUENCE</scope>
    <source>
        <strain evidence="2">HCMS5-2</strain>
    </source>
</reference>
<dbReference type="PANTHER" id="PTHR30543">
    <property type="entry name" value="CHROMATE REDUCTASE"/>
    <property type="match status" value="1"/>
</dbReference>